<dbReference type="AlphaFoldDB" id="A0A9P5ZGU6"/>
<name>A0A9P5ZGU6_PLEER</name>
<evidence type="ECO:0000313" key="1">
    <source>
        <dbReference type="EMBL" id="KAF9487992.1"/>
    </source>
</evidence>
<accession>A0A9P5ZGU6</accession>
<gene>
    <name evidence="1" type="ORF">BDN71DRAFT_1457856</name>
</gene>
<dbReference type="OrthoDB" id="3351617at2759"/>
<protein>
    <submittedName>
        <fullName evidence="1">Uncharacterized protein</fullName>
    </submittedName>
</protein>
<keyword evidence="2" id="KW-1185">Reference proteome</keyword>
<organism evidence="1 2">
    <name type="scientific">Pleurotus eryngii</name>
    <name type="common">Boletus of the steppes</name>
    <dbReference type="NCBI Taxonomy" id="5323"/>
    <lineage>
        <taxon>Eukaryota</taxon>
        <taxon>Fungi</taxon>
        <taxon>Dikarya</taxon>
        <taxon>Basidiomycota</taxon>
        <taxon>Agaricomycotina</taxon>
        <taxon>Agaricomycetes</taxon>
        <taxon>Agaricomycetidae</taxon>
        <taxon>Agaricales</taxon>
        <taxon>Pleurotineae</taxon>
        <taxon>Pleurotaceae</taxon>
        <taxon>Pleurotus</taxon>
    </lineage>
</organism>
<comment type="caution">
    <text evidence="1">The sequence shown here is derived from an EMBL/GenBank/DDBJ whole genome shotgun (WGS) entry which is preliminary data.</text>
</comment>
<reference evidence="1" key="1">
    <citation type="submission" date="2020-11" db="EMBL/GenBank/DDBJ databases">
        <authorList>
            <consortium name="DOE Joint Genome Institute"/>
            <person name="Ahrendt S."/>
            <person name="Riley R."/>
            <person name="Andreopoulos W."/>
            <person name="Labutti K."/>
            <person name="Pangilinan J."/>
            <person name="Ruiz-Duenas F.J."/>
            <person name="Barrasa J.M."/>
            <person name="Sanchez-Garcia M."/>
            <person name="Camarero S."/>
            <person name="Miyauchi S."/>
            <person name="Serrano A."/>
            <person name="Linde D."/>
            <person name="Babiker R."/>
            <person name="Drula E."/>
            <person name="Ayuso-Fernandez I."/>
            <person name="Pacheco R."/>
            <person name="Padilla G."/>
            <person name="Ferreira P."/>
            <person name="Barriuso J."/>
            <person name="Kellner H."/>
            <person name="Castanera R."/>
            <person name="Alfaro M."/>
            <person name="Ramirez L."/>
            <person name="Pisabarro A.G."/>
            <person name="Kuo A."/>
            <person name="Tritt A."/>
            <person name="Lipzen A."/>
            <person name="He G."/>
            <person name="Yan M."/>
            <person name="Ng V."/>
            <person name="Cullen D."/>
            <person name="Martin F."/>
            <person name="Rosso M.-N."/>
            <person name="Henrissat B."/>
            <person name="Hibbett D."/>
            <person name="Martinez A.T."/>
            <person name="Grigoriev I.V."/>
        </authorList>
    </citation>
    <scope>NUCLEOTIDE SEQUENCE</scope>
    <source>
        <strain evidence="1">ATCC 90797</strain>
    </source>
</reference>
<dbReference type="EMBL" id="MU154738">
    <property type="protein sequence ID" value="KAF9487992.1"/>
    <property type="molecule type" value="Genomic_DNA"/>
</dbReference>
<proteinExistence type="predicted"/>
<evidence type="ECO:0000313" key="2">
    <source>
        <dbReference type="Proteomes" id="UP000807025"/>
    </source>
</evidence>
<sequence length="88" mass="9843">MEASCVQHHNFRDGNDSIATTIRFAQQAGIFERGYDGGPYAFLLHEEQRPIVLLGLYAASIADFLIDEVLVHRIPFHVGLLWLTSSGE</sequence>
<dbReference type="Proteomes" id="UP000807025">
    <property type="component" value="Unassembled WGS sequence"/>
</dbReference>